<organism evidence="1 2">
    <name type="scientific">Anaerotruncus colihominis</name>
    <dbReference type="NCBI Taxonomy" id="169435"/>
    <lineage>
        <taxon>Bacteria</taxon>
        <taxon>Bacillati</taxon>
        <taxon>Bacillota</taxon>
        <taxon>Clostridia</taxon>
        <taxon>Eubacteriales</taxon>
        <taxon>Oscillospiraceae</taxon>
        <taxon>Anaerotruncus</taxon>
    </lineage>
</organism>
<gene>
    <name evidence="1" type="ORF">D0435_07985</name>
</gene>
<dbReference type="EMBL" id="QXWK01000013">
    <property type="protein sequence ID" value="NBH61588.1"/>
    <property type="molecule type" value="Genomic_DNA"/>
</dbReference>
<dbReference type="AlphaFoldDB" id="A0A845QNG6"/>
<sequence>MNSQEKIMIFAAQLYDRSERLKYTTSQVNEEIQRLTLSAARGSVSPHQIKEAEESIAKVMHLLHNVESILARLKEDAKTELNIQIYMK</sequence>
<evidence type="ECO:0000313" key="2">
    <source>
        <dbReference type="Proteomes" id="UP000446866"/>
    </source>
</evidence>
<dbReference type="Proteomes" id="UP000446866">
    <property type="component" value="Unassembled WGS sequence"/>
</dbReference>
<protein>
    <submittedName>
        <fullName evidence="1">Uncharacterized protein</fullName>
    </submittedName>
</protein>
<keyword evidence="2" id="KW-1185">Reference proteome</keyword>
<reference evidence="1 2" key="1">
    <citation type="submission" date="2018-08" db="EMBL/GenBank/DDBJ databases">
        <title>Murine metabolic-syndrome-specific gut microbial biobank.</title>
        <authorList>
            <person name="Liu C."/>
        </authorList>
    </citation>
    <scope>NUCLEOTIDE SEQUENCE [LARGE SCALE GENOMIC DNA]</scope>
    <source>
        <strain evidence="1 2">28</strain>
    </source>
</reference>
<evidence type="ECO:0000313" key="1">
    <source>
        <dbReference type="EMBL" id="NBH61588.1"/>
    </source>
</evidence>
<accession>A0A845QNG6</accession>
<proteinExistence type="predicted"/>
<name>A0A845QNG6_9FIRM</name>
<comment type="caution">
    <text evidence="1">The sequence shown here is derived from an EMBL/GenBank/DDBJ whole genome shotgun (WGS) entry which is preliminary data.</text>
</comment>
<dbReference type="RefSeq" id="WP_160201869.1">
    <property type="nucleotide sequence ID" value="NZ_QXWK01000013.1"/>
</dbReference>